<dbReference type="EMBL" id="UINC01100583">
    <property type="protein sequence ID" value="SVC60754.1"/>
    <property type="molecule type" value="Genomic_DNA"/>
</dbReference>
<dbReference type="Pfam" id="PF13229">
    <property type="entry name" value="Beta_helix"/>
    <property type="match status" value="1"/>
</dbReference>
<dbReference type="InterPro" id="IPR039448">
    <property type="entry name" value="Beta_helix"/>
</dbReference>
<dbReference type="PANTHER" id="PTHR36453:SF1">
    <property type="entry name" value="RIGHT HANDED BETA HELIX DOMAIN-CONTAINING PROTEIN"/>
    <property type="match status" value="1"/>
</dbReference>
<accession>A0A382NHR3</accession>
<sequence length="367" mass="41721">SFRTWTRFVNSHGAGNNTFTYDPVPESDYRTKHQYYFLEKKLEFLDQESEWFFNHETNELYLWPPGNADPNNLNIRGKVQSYSFQITNSSYIELKGLHFFASTFKMDNSDYMVVDSSNFLYPSCYKRMLGVVDTQPEMTLITGSSNCTVSRCAFRYTDGSAIETFGDTNTIENCYFYHIDYTVTDLSSVMTTIRMGGSNNVFRQNTLHRTGASSGINPGDLSIVEYNDMYDTGYLQSDGAIVHLMEGQQPGSETRYNWLHDSPKYGVRFDGDGDGNNGLIHHNVIWNIQGGIMIKGYEHMIYNNTAFDNGEKNDIIVLIDLGGNEGTITRNNAADKIAGHRSDIYQNYPVPGIYDHNWNGYETSGNV</sequence>
<name>A0A382NHR3_9ZZZZ</name>
<reference evidence="2" key="1">
    <citation type="submission" date="2018-05" db="EMBL/GenBank/DDBJ databases">
        <authorList>
            <person name="Lanie J.A."/>
            <person name="Ng W.-L."/>
            <person name="Kazmierczak K.M."/>
            <person name="Andrzejewski T.M."/>
            <person name="Davidsen T.M."/>
            <person name="Wayne K.J."/>
            <person name="Tettelin H."/>
            <person name="Glass J.I."/>
            <person name="Rusch D."/>
            <person name="Podicherti R."/>
            <person name="Tsui H.-C.T."/>
            <person name="Winkler M.E."/>
        </authorList>
    </citation>
    <scope>NUCLEOTIDE SEQUENCE</scope>
</reference>
<dbReference type="InterPro" id="IPR006626">
    <property type="entry name" value="PbH1"/>
</dbReference>
<feature type="non-terminal residue" evidence="2">
    <location>
        <position position="1"/>
    </location>
</feature>
<dbReference type="Gene3D" id="2.160.20.10">
    <property type="entry name" value="Single-stranded right-handed beta-helix, Pectin lyase-like"/>
    <property type="match status" value="1"/>
</dbReference>
<gene>
    <name evidence="2" type="ORF">METZ01_LOCUS313608</name>
</gene>
<organism evidence="2">
    <name type="scientific">marine metagenome</name>
    <dbReference type="NCBI Taxonomy" id="408172"/>
    <lineage>
        <taxon>unclassified sequences</taxon>
        <taxon>metagenomes</taxon>
        <taxon>ecological metagenomes</taxon>
    </lineage>
</organism>
<feature type="domain" description="Right handed beta helix" evidence="1">
    <location>
        <begin position="140"/>
        <end position="305"/>
    </location>
</feature>
<feature type="non-terminal residue" evidence="2">
    <location>
        <position position="367"/>
    </location>
</feature>
<proteinExistence type="predicted"/>
<evidence type="ECO:0000313" key="2">
    <source>
        <dbReference type="EMBL" id="SVC60754.1"/>
    </source>
</evidence>
<dbReference type="InterPro" id="IPR011050">
    <property type="entry name" value="Pectin_lyase_fold/virulence"/>
</dbReference>
<protein>
    <recommendedName>
        <fullName evidence="1">Right handed beta helix domain-containing protein</fullName>
    </recommendedName>
</protein>
<dbReference type="PANTHER" id="PTHR36453">
    <property type="entry name" value="SECRETED PROTEIN-RELATED"/>
    <property type="match status" value="1"/>
</dbReference>
<dbReference type="SUPFAM" id="SSF51126">
    <property type="entry name" value="Pectin lyase-like"/>
    <property type="match status" value="1"/>
</dbReference>
<evidence type="ECO:0000259" key="1">
    <source>
        <dbReference type="Pfam" id="PF13229"/>
    </source>
</evidence>
<dbReference type="AlphaFoldDB" id="A0A382NHR3"/>
<dbReference type="SMART" id="SM00710">
    <property type="entry name" value="PbH1"/>
    <property type="match status" value="3"/>
</dbReference>
<dbReference type="InterPro" id="IPR012334">
    <property type="entry name" value="Pectin_lyas_fold"/>
</dbReference>